<accession>A0A8J2KS17</accession>
<feature type="non-terminal residue" evidence="1">
    <location>
        <position position="1"/>
    </location>
</feature>
<sequence length="54" mass="6481">MGDSIFYCNHNIIPVLAFGKNEEREDYLADYFFLSVSQDDFQKNSDDFWSTRYK</sequence>
<dbReference type="AlphaFoldDB" id="A0A8J2KS17"/>
<gene>
    <name evidence="1" type="ORF">AFUS01_LOCUS18929</name>
</gene>
<dbReference type="EMBL" id="CAJVCH010191777">
    <property type="protein sequence ID" value="CAG7730271.1"/>
    <property type="molecule type" value="Genomic_DNA"/>
</dbReference>
<dbReference type="Proteomes" id="UP000708208">
    <property type="component" value="Unassembled WGS sequence"/>
</dbReference>
<proteinExistence type="predicted"/>
<evidence type="ECO:0000313" key="2">
    <source>
        <dbReference type="Proteomes" id="UP000708208"/>
    </source>
</evidence>
<name>A0A8J2KS17_9HEXA</name>
<keyword evidence="2" id="KW-1185">Reference proteome</keyword>
<evidence type="ECO:0000313" key="1">
    <source>
        <dbReference type="EMBL" id="CAG7730271.1"/>
    </source>
</evidence>
<reference evidence="1" key="1">
    <citation type="submission" date="2021-06" db="EMBL/GenBank/DDBJ databases">
        <authorList>
            <person name="Hodson N. C."/>
            <person name="Mongue J. A."/>
            <person name="Jaron S. K."/>
        </authorList>
    </citation>
    <scope>NUCLEOTIDE SEQUENCE</scope>
</reference>
<protein>
    <submittedName>
        <fullName evidence="1">Uncharacterized protein</fullName>
    </submittedName>
</protein>
<organism evidence="1 2">
    <name type="scientific">Allacma fusca</name>
    <dbReference type="NCBI Taxonomy" id="39272"/>
    <lineage>
        <taxon>Eukaryota</taxon>
        <taxon>Metazoa</taxon>
        <taxon>Ecdysozoa</taxon>
        <taxon>Arthropoda</taxon>
        <taxon>Hexapoda</taxon>
        <taxon>Collembola</taxon>
        <taxon>Symphypleona</taxon>
        <taxon>Sminthuridae</taxon>
        <taxon>Allacma</taxon>
    </lineage>
</organism>
<comment type="caution">
    <text evidence="1">The sequence shown here is derived from an EMBL/GenBank/DDBJ whole genome shotgun (WGS) entry which is preliminary data.</text>
</comment>